<proteinExistence type="predicted"/>
<gene>
    <name evidence="1" type="ORF">GCM10017781_23660</name>
</gene>
<evidence type="ECO:0000313" key="2">
    <source>
        <dbReference type="Proteomes" id="UP000619376"/>
    </source>
</evidence>
<dbReference type="Proteomes" id="UP000619376">
    <property type="component" value="Unassembled WGS sequence"/>
</dbReference>
<dbReference type="EMBL" id="BNAJ01000005">
    <property type="protein sequence ID" value="GHF46449.1"/>
    <property type="molecule type" value="Genomic_DNA"/>
</dbReference>
<reference evidence="2" key="1">
    <citation type="journal article" date="2019" name="Int. J. Syst. Evol. Microbiol.">
        <title>The Global Catalogue of Microorganisms (GCM) 10K type strain sequencing project: providing services to taxonomists for standard genome sequencing and annotation.</title>
        <authorList>
            <consortium name="The Broad Institute Genomics Platform"/>
            <consortium name="The Broad Institute Genome Sequencing Center for Infectious Disease"/>
            <person name="Wu L."/>
            <person name="Ma J."/>
        </authorList>
    </citation>
    <scope>NUCLEOTIDE SEQUENCE [LARGE SCALE GENOMIC DNA]</scope>
    <source>
        <strain evidence="2">CGMCC 1.18437</strain>
    </source>
</reference>
<keyword evidence="2" id="KW-1185">Reference proteome</keyword>
<comment type="caution">
    <text evidence="1">The sequence shown here is derived from an EMBL/GenBank/DDBJ whole genome shotgun (WGS) entry which is preliminary data.</text>
</comment>
<name>A0ABQ3JRN0_9DEIO</name>
<sequence length="468" mass="50137">MNAGVAPRFLRVRRRAMPSWPVLTVAALVALLLGLGVRALVAARHGPTPAADAQTAVGALGDGGGVLAWRPDLGGPRVMEANTREAITDSWLRGERELRYAARSGDLAGLGDLFQEAALDDARAVAAGGDALLSWGHAPQLRFYAPDGSTIAFTDTFRYVALNPDAAATPEVLRVAARTLDVSMTLDDGTWRTHHQRVTADRALPPALLGVPPTAFRAVRAGPRWWTRPADTLRRDVAAVSDLGLGPLLLEVDAGADPRTVAALAAPLATVLSAAHAARVAVMLDVRAPRLDPLRLPALDAALRALPVDQPLAGVLLGPGAAPSAERLDVWRRVIRDRRPDLAIGLRGDRAPGPVEFRVGRGAWPTYRLRWWPGWPLTDARRAWQVQSFLASHPAGAEVGTLYDEPGSQRGLLTPQGFYRPEARGVRGDARPPGLPALLLEGLPLLLLCALEGWRTRRANVRARRARG</sequence>
<evidence type="ECO:0000313" key="1">
    <source>
        <dbReference type="EMBL" id="GHF46449.1"/>
    </source>
</evidence>
<accession>A0ABQ3JRN0</accession>
<organism evidence="1 2">
    <name type="scientific">Deinococcus metalli</name>
    <dbReference type="NCBI Taxonomy" id="1141878"/>
    <lineage>
        <taxon>Bacteria</taxon>
        <taxon>Thermotogati</taxon>
        <taxon>Deinococcota</taxon>
        <taxon>Deinococci</taxon>
        <taxon>Deinococcales</taxon>
        <taxon>Deinococcaceae</taxon>
        <taxon>Deinococcus</taxon>
    </lineage>
</organism>
<protein>
    <submittedName>
        <fullName evidence="1">Uncharacterized protein</fullName>
    </submittedName>
</protein>